<dbReference type="AlphaFoldDB" id="A0A7G1N856"/>
<accession>A0A7G1N856</accession>
<dbReference type="EMBL" id="AP023439">
    <property type="protein sequence ID" value="BCL19233.1"/>
    <property type="molecule type" value="Genomic_DNA"/>
</dbReference>
<protein>
    <submittedName>
        <fullName evidence="1">Uncharacterized protein</fullName>
    </submittedName>
</protein>
<reference evidence="1 2" key="1">
    <citation type="journal article" date="2014" name="Int. J. Syst. Evol. Microbiol.">
        <title>Complete genome sequence of Corynebacterium casei LMG S-19264T (=DSM 44701T), isolated from a smear-ripened cheese.</title>
        <authorList>
            <consortium name="US DOE Joint Genome Institute (JGI-PGF)"/>
            <person name="Walter F."/>
            <person name="Albersmeier A."/>
            <person name="Kalinowski J."/>
            <person name="Ruckert C."/>
        </authorList>
    </citation>
    <scope>NUCLEOTIDE SEQUENCE [LARGE SCALE GENOMIC DNA]</scope>
    <source>
        <strain evidence="1 2">JCM 4255</strain>
    </source>
</reference>
<sequence>MDLRGCAKEFLLGSDPATGTRAWRSRPGIVRQDESALAELTFMETGRHFPRCHPRPRDGKIWPVLFINGLGLHSRVGCGGRGRSRPGR</sequence>
<evidence type="ECO:0000313" key="1">
    <source>
        <dbReference type="EMBL" id="BCL19233.1"/>
    </source>
</evidence>
<proteinExistence type="predicted"/>
<evidence type="ECO:0000313" key="2">
    <source>
        <dbReference type="Proteomes" id="UP000516373"/>
    </source>
</evidence>
<dbReference type="KEGG" id="stui:GCM10017668_10760"/>
<name>A0A7G1N856_9ACTN</name>
<dbReference type="Proteomes" id="UP000516373">
    <property type="component" value="Chromosome"/>
</dbReference>
<gene>
    <name evidence="1" type="ORF">GCM10017668_10760</name>
</gene>
<organism evidence="1 2">
    <name type="scientific">Streptomyces tuirus</name>
    <dbReference type="NCBI Taxonomy" id="68278"/>
    <lineage>
        <taxon>Bacteria</taxon>
        <taxon>Bacillati</taxon>
        <taxon>Actinomycetota</taxon>
        <taxon>Actinomycetes</taxon>
        <taxon>Kitasatosporales</taxon>
        <taxon>Streptomycetaceae</taxon>
        <taxon>Streptomyces</taxon>
    </lineage>
</organism>